<gene>
    <name evidence="2" type="ORF">S03H2_34787</name>
</gene>
<feature type="domain" description="AB hydrolase-1" evidence="1">
    <location>
        <begin position="27"/>
        <end position="173"/>
    </location>
</feature>
<evidence type="ECO:0000259" key="1">
    <source>
        <dbReference type="Pfam" id="PF00561"/>
    </source>
</evidence>
<dbReference type="Pfam" id="PF00561">
    <property type="entry name" value="Abhydrolase_1"/>
    <property type="match status" value="1"/>
</dbReference>
<dbReference type="AlphaFoldDB" id="X1HX94"/>
<comment type="caution">
    <text evidence="2">The sequence shown here is derived from an EMBL/GenBank/DDBJ whole genome shotgun (WGS) entry which is preliminary data.</text>
</comment>
<evidence type="ECO:0000313" key="2">
    <source>
        <dbReference type="EMBL" id="GAH58439.1"/>
    </source>
</evidence>
<sequence length="240" mass="27336">MEWKSDYIIYDENKIHYFHGNENGNKNPIILLHGAMDNGLCWSPVAQKLSENYRVIMPDARGHGLTEIIDNSLSIDLMAKDTAMLLQNLKLENPQIMGHSMGAQMAILVASKYPELVSRIILEDPAIRLKKIPKLRKRLFKIIAKIVVSILLKGSFEKLMERARKRNPKWSDEELQPWAESKILFRENNPKLLLGILDNSPDWKDVISKISCPILLITSDNGMTSDETALDIVDLSKDCK</sequence>
<dbReference type="Gene3D" id="3.40.50.1820">
    <property type="entry name" value="alpha/beta hydrolase"/>
    <property type="match status" value="1"/>
</dbReference>
<reference evidence="2" key="1">
    <citation type="journal article" date="2014" name="Front. Microbiol.">
        <title>High frequency of phylogenetically diverse reductive dehalogenase-homologous genes in deep subseafloor sedimentary metagenomes.</title>
        <authorList>
            <person name="Kawai M."/>
            <person name="Futagami T."/>
            <person name="Toyoda A."/>
            <person name="Takaki Y."/>
            <person name="Nishi S."/>
            <person name="Hori S."/>
            <person name="Arai W."/>
            <person name="Tsubouchi T."/>
            <person name="Morono Y."/>
            <person name="Uchiyama I."/>
            <person name="Ito T."/>
            <person name="Fujiyama A."/>
            <person name="Inagaki F."/>
            <person name="Takami H."/>
        </authorList>
    </citation>
    <scope>NUCLEOTIDE SEQUENCE</scope>
    <source>
        <strain evidence="2">Expedition CK06-06</strain>
    </source>
</reference>
<organism evidence="2">
    <name type="scientific">marine sediment metagenome</name>
    <dbReference type="NCBI Taxonomy" id="412755"/>
    <lineage>
        <taxon>unclassified sequences</taxon>
        <taxon>metagenomes</taxon>
        <taxon>ecological metagenomes</taxon>
    </lineage>
</organism>
<dbReference type="EMBL" id="BARU01021248">
    <property type="protein sequence ID" value="GAH58439.1"/>
    <property type="molecule type" value="Genomic_DNA"/>
</dbReference>
<dbReference type="InterPro" id="IPR029058">
    <property type="entry name" value="AB_hydrolase_fold"/>
</dbReference>
<dbReference type="SUPFAM" id="SSF53474">
    <property type="entry name" value="alpha/beta-Hydrolases"/>
    <property type="match status" value="1"/>
</dbReference>
<dbReference type="PANTHER" id="PTHR43798">
    <property type="entry name" value="MONOACYLGLYCEROL LIPASE"/>
    <property type="match status" value="1"/>
</dbReference>
<name>X1HX94_9ZZZZ</name>
<proteinExistence type="predicted"/>
<dbReference type="InterPro" id="IPR000073">
    <property type="entry name" value="AB_hydrolase_1"/>
</dbReference>
<dbReference type="PRINTS" id="PR00111">
    <property type="entry name" value="ABHYDROLASE"/>
</dbReference>
<protein>
    <recommendedName>
        <fullName evidence="1">AB hydrolase-1 domain-containing protein</fullName>
    </recommendedName>
</protein>
<accession>X1HX94</accession>
<dbReference type="InterPro" id="IPR050266">
    <property type="entry name" value="AB_hydrolase_sf"/>
</dbReference>